<gene>
    <name evidence="2" type="ORF">B0A50_05929</name>
</gene>
<evidence type="ECO:0000313" key="3">
    <source>
        <dbReference type="Proteomes" id="UP000308549"/>
    </source>
</evidence>
<feature type="compositionally biased region" description="Basic residues" evidence="1">
    <location>
        <begin position="1"/>
        <end position="11"/>
    </location>
</feature>
<proteinExistence type="predicted"/>
<dbReference type="Proteomes" id="UP000308549">
    <property type="component" value="Unassembled WGS sequence"/>
</dbReference>
<accession>A0A4U0TSM8</accession>
<feature type="region of interest" description="Disordered" evidence="1">
    <location>
        <begin position="117"/>
        <end position="146"/>
    </location>
</feature>
<name>A0A4U0TSM8_9PEZI</name>
<feature type="compositionally biased region" description="Basic residues" evidence="1">
    <location>
        <begin position="24"/>
        <end position="33"/>
    </location>
</feature>
<evidence type="ECO:0000313" key="2">
    <source>
        <dbReference type="EMBL" id="TKA25231.1"/>
    </source>
</evidence>
<reference evidence="2 3" key="1">
    <citation type="submission" date="2017-03" db="EMBL/GenBank/DDBJ databases">
        <title>Genomes of endolithic fungi from Antarctica.</title>
        <authorList>
            <person name="Coleine C."/>
            <person name="Masonjones S."/>
            <person name="Stajich J.E."/>
        </authorList>
    </citation>
    <scope>NUCLEOTIDE SEQUENCE [LARGE SCALE GENOMIC DNA]</scope>
    <source>
        <strain evidence="2 3">CCFEE 6315</strain>
    </source>
</reference>
<organism evidence="2 3">
    <name type="scientific">Salinomyces thailandicus</name>
    <dbReference type="NCBI Taxonomy" id="706561"/>
    <lineage>
        <taxon>Eukaryota</taxon>
        <taxon>Fungi</taxon>
        <taxon>Dikarya</taxon>
        <taxon>Ascomycota</taxon>
        <taxon>Pezizomycotina</taxon>
        <taxon>Dothideomycetes</taxon>
        <taxon>Dothideomycetidae</taxon>
        <taxon>Mycosphaerellales</taxon>
        <taxon>Teratosphaeriaceae</taxon>
        <taxon>Salinomyces</taxon>
    </lineage>
</organism>
<evidence type="ECO:0000256" key="1">
    <source>
        <dbReference type="SAM" id="MobiDB-lite"/>
    </source>
</evidence>
<sequence length="146" mass="16726">MPPKRNNKRKAEKGDTGRAQPQVKRQRNDHKKKVLQEDQPVEKKFKISPVDRWNAEPAPGEFVLQGLMKDGHGWMHKVIKILLVYDKIRWKGENRLGCEGLEEGELVSPKTVPEMPRISKVYGRRQVPEGGDEESAGSRYSAWANI</sequence>
<dbReference type="EMBL" id="NAJL01000037">
    <property type="protein sequence ID" value="TKA25231.1"/>
    <property type="molecule type" value="Genomic_DNA"/>
</dbReference>
<keyword evidence="3" id="KW-1185">Reference proteome</keyword>
<feature type="region of interest" description="Disordered" evidence="1">
    <location>
        <begin position="1"/>
        <end position="38"/>
    </location>
</feature>
<dbReference type="AlphaFoldDB" id="A0A4U0TSM8"/>
<protein>
    <submittedName>
        <fullName evidence="2">Uncharacterized protein</fullName>
    </submittedName>
</protein>
<comment type="caution">
    <text evidence="2">The sequence shown here is derived from an EMBL/GenBank/DDBJ whole genome shotgun (WGS) entry which is preliminary data.</text>
</comment>